<dbReference type="SUPFAM" id="SSF82549">
    <property type="entry name" value="DAK1/DegV-like"/>
    <property type="match status" value="1"/>
</dbReference>
<keyword evidence="1" id="KW-0446">Lipid-binding</keyword>
<reference evidence="2" key="2">
    <citation type="submission" date="2020-09" db="EMBL/GenBank/DDBJ databases">
        <authorList>
            <person name="Sun Q."/>
            <person name="Ohkuma M."/>
        </authorList>
    </citation>
    <scope>NUCLEOTIDE SEQUENCE</scope>
    <source>
        <strain evidence="2">JCM 31311</strain>
    </source>
</reference>
<evidence type="ECO:0000256" key="1">
    <source>
        <dbReference type="ARBA" id="ARBA00023121"/>
    </source>
</evidence>
<dbReference type="PROSITE" id="PS51482">
    <property type="entry name" value="DEGV"/>
    <property type="match status" value="1"/>
</dbReference>
<dbReference type="EMBL" id="BMQL01000034">
    <property type="protein sequence ID" value="GGR24812.1"/>
    <property type="molecule type" value="Genomic_DNA"/>
</dbReference>
<dbReference type="AlphaFoldDB" id="A0A918FDD3"/>
<comment type="caution">
    <text evidence="2">The sequence shown here is derived from an EMBL/GenBank/DDBJ whole genome shotgun (WGS) entry which is preliminary data.</text>
</comment>
<keyword evidence="3" id="KW-1185">Reference proteome</keyword>
<dbReference type="RefSeq" id="WP_189092325.1">
    <property type="nucleotide sequence ID" value="NZ_BMQL01000034.1"/>
</dbReference>
<protein>
    <submittedName>
        <fullName evidence="2">DegV domain-containing protein</fullName>
    </submittedName>
</protein>
<proteinExistence type="predicted"/>
<dbReference type="PANTHER" id="PTHR33434:SF2">
    <property type="entry name" value="FATTY ACID-BINDING PROTEIN TM_1468"/>
    <property type="match status" value="1"/>
</dbReference>
<evidence type="ECO:0000313" key="3">
    <source>
        <dbReference type="Proteomes" id="UP000603865"/>
    </source>
</evidence>
<dbReference type="InterPro" id="IPR043168">
    <property type="entry name" value="DegV_C"/>
</dbReference>
<dbReference type="InterPro" id="IPR003797">
    <property type="entry name" value="DegV"/>
</dbReference>
<dbReference type="GO" id="GO:0008289">
    <property type="term" value="F:lipid binding"/>
    <property type="evidence" value="ECO:0007669"/>
    <property type="project" value="UniProtKB-KW"/>
</dbReference>
<dbReference type="InterPro" id="IPR050270">
    <property type="entry name" value="DegV_domain_contain"/>
</dbReference>
<dbReference type="NCBIfam" id="TIGR00762">
    <property type="entry name" value="DegV"/>
    <property type="match status" value="1"/>
</dbReference>
<organism evidence="2 3">
    <name type="scientific">Deinococcus ruber</name>
    <dbReference type="NCBI Taxonomy" id="1848197"/>
    <lineage>
        <taxon>Bacteria</taxon>
        <taxon>Thermotogati</taxon>
        <taxon>Deinococcota</taxon>
        <taxon>Deinococci</taxon>
        <taxon>Deinococcales</taxon>
        <taxon>Deinococcaceae</taxon>
        <taxon>Deinococcus</taxon>
    </lineage>
</organism>
<dbReference type="Pfam" id="PF02645">
    <property type="entry name" value="DegV"/>
    <property type="match status" value="1"/>
</dbReference>
<accession>A0A918FDD3</accession>
<dbReference type="Proteomes" id="UP000603865">
    <property type="component" value="Unassembled WGS sequence"/>
</dbReference>
<evidence type="ECO:0000313" key="2">
    <source>
        <dbReference type="EMBL" id="GGR24812.1"/>
    </source>
</evidence>
<dbReference type="Gene3D" id="3.40.50.10170">
    <property type="match status" value="1"/>
</dbReference>
<dbReference type="PANTHER" id="PTHR33434">
    <property type="entry name" value="DEGV DOMAIN-CONTAINING PROTEIN DR_1986-RELATED"/>
    <property type="match status" value="1"/>
</dbReference>
<sequence length="289" mass="31222">MSDAVTEPQFDVISDGGLDAYAELNNRVEVAPFSLNFGSETRLASDFTREDFFRRLKAGTPHPTTSQPTPQAYVTLLEQAVRPMLAVTISSGLSGSLNAAEQARTLVPRTQTTLHDSRTLSAAQAFQVHAAMTARQMGHSIQTALDWMQRVGEQTELYFTIETLEYLKRGGRIGRVQATLGGLLNLKPVVTVDKKTGAYTNVGRARAWKGALEAVANQVTSRYGEGTPLRLGLLYGETRDSAEIVLAHLRGRHPIVWSGFAPVNPVLAVHTGPSAVGLAAAPGGWPWES</sequence>
<name>A0A918FDD3_9DEIO</name>
<dbReference type="Gene3D" id="3.30.1180.10">
    <property type="match status" value="1"/>
</dbReference>
<reference evidence="2" key="1">
    <citation type="journal article" date="2014" name="Int. J. Syst. Evol. Microbiol.">
        <title>Complete genome sequence of Corynebacterium casei LMG S-19264T (=DSM 44701T), isolated from a smear-ripened cheese.</title>
        <authorList>
            <consortium name="US DOE Joint Genome Institute (JGI-PGF)"/>
            <person name="Walter F."/>
            <person name="Albersmeier A."/>
            <person name="Kalinowski J."/>
            <person name="Ruckert C."/>
        </authorList>
    </citation>
    <scope>NUCLEOTIDE SEQUENCE</scope>
    <source>
        <strain evidence="2">JCM 31311</strain>
    </source>
</reference>
<gene>
    <name evidence="2" type="ORF">GCM10008957_40580</name>
</gene>